<accession>A0A1H2B8F0</accession>
<keyword evidence="2" id="KW-0732">Signal</keyword>
<evidence type="ECO:0000256" key="1">
    <source>
        <dbReference type="SAM" id="MobiDB-lite"/>
    </source>
</evidence>
<dbReference type="EMBL" id="LT629750">
    <property type="protein sequence ID" value="SDT54560.1"/>
    <property type="molecule type" value="Genomic_DNA"/>
</dbReference>
<feature type="chain" id="PRO_5009269640" description="DUF680 domain-containing protein" evidence="2">
    <location>
        <begin position="25"/>
        <end position="88"/>
    </location>
</feature>
<evidence type="ECO:0000313" key="3">
    <source>
        <dbReference type="EMBL" id="SDT54560.1"/>
    </source>
</evidence>
<evidence type="ECO:0008006" key="5">
    <source>
        <dbReference type="Google" id="ProtNLM"/>
    </source>
</evidence>
<sequence>MLKTILLAISLLSSLAAMSASAFAGSTITDKNHGPSKARLNVQNRTAGARSDFNSALAYDQTASRLQPVTAPNEGGSPWRYYGGPHPR</sequence>
<dbReference type="Proteomes" id="UP000243904">
    <property type="component" value="Chromosome I"/>
</dbReference>
<proteinExistence type="predicted"/>
<reference evidence="4" key="1">
    <citation type="submission" date="2016-10" db="EMBL/GenBank/DDBJ databases">
        <authorList>
            <person name="Varghese N."/>
            <person name="Submissions S."/>
        </authorList>
    </citation>
    <scope>NUCLEOTIDE SEQUENCE [LARGE SCALE GENOMIC DNA]</scope>
    <source>
        <strain evidence="4">GAS369</strain>
    </source>
</reference>
<feature type="region of interest" description="Disordered" evidence="1">
    <location>
        <begin position="66"/>
        <end position="88"/>
    </location>
</feature>
<evidence type="ECO:0000313" key="4">
    <source>
        <dbReference type="Proteomes" id="UP000243904"/>
    </source>
</evidence>
<dbReference type="AlphaFoldDB" id="A0A1H2B8F0"/>
<evidence type="ECO:0000256" key="2">
    <source>
        <dbReference type="SAM" id="SignalP"/>
    </source>
</evidence>
<gene>
    <name evidence="3" type="ORF">SAMN05444158_6911</name>
</gene>
<name>A0A1H2B8F0_9BRAD</name>
<feature type="signal peptide" evidence="2">
    <location>
        <begin position="1"/>
        <end position="24"/>
    </location>
</feature>
<protein>
    <recommendedName>
        <fullName evidence="5">DUF680 domain-containing protein</fullName>
    </recommendedName>
</protein>
<keyword evidence="4" id="KW-1185">Reference proteome</keyword>
<organism evidence="3 4">
    <name type="scientific">Bradyrhizobium canariense</name>
    <dbReference type="NCBI Taxonomy" id="255045"/>
    <lineage>
        <taxon>Bacteria</taxon>
        <taxon>Pseudomonadati</taxon>
        <taxon>Pseudomonadota</taxon>
        <taxon>Alphaproteobacteria</taxon>
        <taxon>Hyphomicrobiales</taxon>
        <taxon>Nitrobacteraceae</taxon>
        <taxon>Bradyrhizobium</taxon>
    </lineage>
</organism>